<dbReference type="GeneID" id="87840747"/>
<evidence type="ECO:0000313" key="2">
    <source>
        <dbReference type="EMBL" id="KAK3295666.1"/>
    </source>
</evidence>
<proteinExistence type="predicted"/>
<keyword evidence="3" id="KW-1185">Reference proteome</keyword>
<feature type="compositionally biased region" description="Polar residues" evidence="1">
    <location>
        <begin position="143"/>
        <end position="152"/>
    </location>
</feature>
<feature type="region of interest" description="Disordered" evidence="1">
    <location>
        <begin position="143"/>
        <end position="169"/>
    </location>
</feature>
<name>A0AAE0LRY8_9PEZI</name>
<reference evidence="2" key="2">
    <citation type="submission" date="2023-06" db="EMBL/GenBank/DDBJ databases">
        <authorList>
            <consortium name="Lawrence Berkeley National Laboratory"/>
            <person name="Haridas S."/>
            <person name="Hensen N."/>
            <person name="Bonometti L."/>
            <person name="Westerberg I."/>
            <person name="Brannstrom I.O."/>
            <person name="Guillou S."/>
            <person name="Cros-Aarteil S."/>
            <person name="Calhoun S."/>
            <person name="Kuo A."/>
            <person name="Mondo S."/>
            <person name="Pangilinan J."/>
            <person name="Riley R."/>
            <person name="Labutti K."/>
            <person name="Andreopoulos B."/>
            <person name="Lipzen A."/>
            <person name="Chen C."/>
            <person name="Yanf M."/>
            <person name="Daum C."/>
            <person name="Ng V."/>
            <person name="Clum A."/>
            <person name="Steindorff A."/>
            <person name="Ohm R."/>
            <person name="Martin F."/>
            <person name="Silar P."/>
            <person name="Natvig D."/>
            <person name="Lalanne C."/>
            <person name="Gautier V."/>
            <person name="Ament-Velasquez S.L."/>
            <person name="Kruys A."/>
            <person name="Hutchinson M.I."/>
            <person name="Powell A.J."/>
            <person name="Barry K."/>
            <person name="Miller A.N."/>
            <person name="Grigoriev I.V."/>
            <person name="Debuchy R."/>
            <person name="Gladieux P."/>
            <person name="Thoren M.H."/>
            <person name="Johannesson H."/>
        </authorList>
    </citation>
    <scope>NUCLEOTIDE SEQUENCE</scope>
    <source>
        <strain evidence="2">CBS 168.71</strain>
    </source>
</reference>
<evidence type="ECO:0000256" key="1">
    <source>
        <dbReference type="SAM" id="MobiDB-lite"/>
    </source>
</evidence>
<dbReference type="EMBL" id="JAUEPN010000004">
    <property type="protein sequence ID" value="KAK3295666.1"/>
    <property type="molecule type" value="Genomic_DNA"/>
</dbReference>
<sequence length="280" mass="31314">MHGTQWATWVNFHFHRNACEMPLAAFNRVRSGPSGASAARVVATTLRLLSSCRDSDRWPRCAQKGDLQGGESRRMNPQSPLAPFSQPHDYDLAHRPQRIVQDGMDGSEARFLALTLLVDPLVNNSIQCLHGFHLACPVSSDETIAQNSNQPRQRPRKDRRSLEDQCPARQSLERTTLHSGLSGMWAHEKGSANKDHHSCWFLLFAYCSPAVRLLFAYCLRPDRDDRLSRQRPACMQRPGTFELGRKLGSTSSPSPSPSSTSWNVSLVVLVCHTRARSGNT</sequence>
<organism evidence="2 3">
    <name type="scientific">Chaetomium fimeti</name>
    <dbReference type="NCBI Taxonomy" id="1854472"/>
    <lineage>
        <taxon>Eukaryota</taxon>
        <taxon>Fungi</taxon>
        <taxon>Dikarya</taxon>
        <taxon>Ascomycota</taxon>
        <taxon>Pezizomycotina</taxon>
        <taxon>Sordariomycetes</taxon>
        <taxon>Sordariomycetidae</taxon>
        <taxon>Sordariales</taxon>
        <taxon>Chaetomiaceae</taxon>
        <taxon>Chaetomium</taxon>
    </lineage>
</organism>
<dbReference type="RefSeq" id="XP_062659180.1">
    <property type="nucleotide sequence ID" value="XM_062803799.1"/>
</dbReference>
<protein>
    <submittedName>
        <fullName evidence="2">Uncharacterized protein</fullName>
    </submittedName>
</protein>
<dbReference type="AlphaFoldDB" id="A0AAE0LRY8"/>
<accession>A0AAE0LRY8</accession>
<gene>
    <name evidence="2" type="ORF">B0H64DRAFT_395913</name>
</gene>
<feature type="region of interest" description="Disordered" evidence="1">
    <location>
        <begin position="60"/>
        <end position="85"/>
    </location>
</feature>
<feature type="region of interest" description="Disordered" evidence="1">
    <location>
        <begin position="241"/>
        <end position="261"/>
    </location>
</feature>
<feature type="compositionally biased region" description="Low complexity" evidence="1">
    <location>
        <begin position="249"/>
        <end position="261"/>
    </location>
</feature>
<dbReference type="Proteomes" id="UP001278766">
    <property type="component" value="Unassembled WGS sequence"/>
</dbReference>
<evidence type="ECO:0000313" key="3">
    <source>
        <dbReference type="Proteomes" id="UP001278766"/>
    </source>
</evidence>
<comment type="caution">
    <text evidence="2">The sequence shown here is derived from an EMBL/GenBank/DDBJ whole genome shotgun (WGS) entry which is preliminary data.</text>
</comment>
<reference evidence="2" key="1">
    <citation type="journal article" date="2023" name="Mol. Phylogenet. Evol.">
        <title>Genome-scale phylogeny and comparative genomics of the fungal order Sordariales.</title>
        <authorList>
            <person name="Hensen N."/>
            <person name="Bonometti L."/>
            <person name="Westerberg I."/>
            <person name="Brannstrom I.O."/>
            <person name="Guillou S."/>
            <person name="Cros-Aarteil S."/>
            <person name="Calhoun S."/>
            <person name="Haridas S."/>
            <person name="Kuo A."/>
            <person name="Mondo S."/>
            <person name="Pangilinan J."/>
            <person name="Riley R."/>
            <person name="LaButti K."/>
            <person name="Andreopoulos B."/>
            <person name="Lipzen A."/>
            <person name="Chen C."/>
            <person name="Yan M."/>
            <person name="Daum C."/>
            <person name="Ng V."/>
            <person name="Clum A."/>
            <person name="Steindorff A."/>
            <person name="Ohm R.A."/>
            <person name="Martin F."/>
            <person name="Silar P."/>
            <person name="Natvig D.O."/>
            <person name="Lalanne C."/>
            <person name="Gautier V."/>
            <person name="Ament-Velasquez S.L."/>
            <person name="Kruys A."/>
            <person name="Hutchinson M.I."/>
            <person name="Powell A.J."/>
            <person name="Barry K."/>
            <person name="Miller A.N."/>
            <person name="Grigoriev I.V."/>
            <person name="Debuchy R."/>
            <person name="Gladieux P."/>
            <person name="Hiltunen Thoren M."/>
            <person name="Johannesson H."/>
        </authorList>
    </citation>
    <scope>NUCLEOTIDE SEQUENCE</scope>
    <source>
        <strain evidence="2">CBS 168.71</strain>
    </source>
</reference>